<keyword evidence="4 7" id="KW-0645">Protease</keyword>
<feature type="signal peptide" evidence="10">
    <location>
        <begin position="1"/>
        <end position="18"/>
    </location>
</feature>
<dbReference type="InterPro" id="IPR011042">
    <property type="entry name" value="6-blade_b-propeller_TolB-like"/>
</dbReference>
<keyword evidence="6 7" id="KW-0720">Serine protease</keyword>
<comment type="function">
    <text evidence="7">Degrades oligopeptides.</text>
</comment>
<dbReference type="PIRSF" id="PIRSF036421">
    <property type="entry name" value="Tricorn_protease"/>
    <property type="match status" value="1"/>
</dbReference>
<keyword evidence="10" id="KW-0732">Signal</keyword>
<dbReference type="Gene3D" id="3.90.226.10">
    <property type="entry name" value="2-enoyl-CoA Hydratase, Chain A, domain 1"/>
    <property type="match status" value="1"/>
</dbReference>
<evidence type="ECO:0000259" key="11">
    <source>
        <dbReference type="Pfam" id="PF03572"/>
    </source>
</evidence>
<dbReference type="InterPro" id="IPR036034">
    <property type="entry name" value="PDZ_sf"/>
</dbReference>
<dbReference type="EC" id="3.4.21.-" evidence="7"/>
<dbReference type="CDD" id="cd07562">
    <property type="entry name" value="Peptidase_S41_TRI"/>
    <property type="match status" value="1"/>
</dbReference>
<dbReference type="Gene3D" id="3.30.750.44">
    <property type="match status" value="1"/>
</dbReference>
<evidence type="ECO:0000256" key="7">
    <source>
        <dbReference type="PIRNR" id="PIRNR036421"/>
    </source>
</evidence>
<gene>
    <name evidence="13" type="ORF">HXN26_06175</name>
</gene>
<feature type="region of interest" description="Disordered" evidence="9">
    <location>
        <begin position="559"/>
        <end position="602"/>
    </location>
</feature>
<sequence length="1087" mass="123306">MKKILTAALLGLSLNSFADNAPLWLRFSAISPDGQTIAFSYKGDIFSVPVNGGIAKQLTTNPSYDAYPVWSPDGQKIAFASTREGSMDIYLMDKNGGVPKRLTTSSNNETPMAFSDNSHVLFTSAIMPTSKSIFFASGIFPQTYEVGTDASRPRLYSPITMCDASVKSNGDILYHDVKGYEDNFRKHHRSPVTRDIWLYSKGNYTKLTDFNGEDRTPVWAGNSNTYYYLSEEDGTFNVYKRNIDGSGKTQLTFHKKNPVRFLTVANNGTLCYGYDGEIYTLKDGEQPKTVNINVVTDQIDKDLMRQVRTSGATEIKLSPKGKEIAFVLHGDVYVTSLDYQTTKQVTNTAEQERNIDFAPDGRGIVYGSERNGIWQIYETKIKNKAEKNFTYATELVEERLTNTNQTSQMPQYSPDGKKVAFFENRASLKIIDLKSKAVTTATDGKDLYSYSDGDIWFSWSPDSRWLLAPYMGNAGWNNTDISLIDATGKKAPFNLTQSGYNDGGGKWVLKGKAMLFFSDRAGYRSHGSWGAESDAYLMFFDLDAYDRFRMSKEERELLDEAEKEQKKDDKDAKDKSEKKDKKDDKNKKKDDKSKKDEEKKNEEIKPLQFDLENCRDRIVRLTVNSSQLGDAVLNPEGDVLYYQAAFEGGYDLWKHDLKEGKTQIVMKEVGSGSLEADKDFKNLYLCVRNGIKKVDLTKQSSENIAFEARFDYKPYQEREYIFNHVWQQVKDKFYVEDIHGVDWEGYRKIYQRFLPYINNEYDFRDMLGELLGELNASHTGARYQGESPSLTTATLGLFFDNAYDGDGLKVEEVIKRGPFAVRKTDVTAGCIIEKIDGEPILKGKDYNYMLDGKAGKRVIVSVYNPSTKKRFDVMVKAISKGQQDELLYKRWVDRNRAFVDSISGGRIAYVHVKGMNSPSFRTVYSELLSAENRVKDAVIVDERHNGGGWLHDDLCTLLSGKEYQKFIPHGKHIGNDPFNKWNKPSCVLICEDDYSNGMGFPQIYKYLGIGKLIGAPIAGTMTAVWWETLINGMIFGIPQVGCQDMNGRFAENLQLNPDIEVYNTPADYINGYDRQLERAVREMMKNK</sequence>
<evidence type="ECO:0000256" key="1">
    <source>
        <dbReference type="ARBA" id="ARBA00004496"/>
    </source>
</evidence>
<keyword evidence="5 7" id="KW-0378">Hydrolase</keyword>
<dbReference type="AlphaFoldDB" id="A0A930HMS8"/>
<feature type="chain" id="PRO_5037657854" description="Tricorn protease homolog" evidence="10">
    <location>
        <begin position="19"/>
        <end position="1087"/>
    </location>
</feature>
<dbReference type="InterPro" id="IPR029045">
    <property type="entry name" value="ClpP/crotonase-like_dom_sf"/>
</dbReference>
<dbReference type="Gene3D" id="2.30.42.10">
    <property type="match status" value="1"/>
</dbReference>
<dbReference type="InterPro" id="IPR012393">
    <property type="entry name" value="Tricorn_protease"/>
</dbReference>
<evidence type="ECO:0000256" key="2">
    <source>
        <dbReference type="ARBA" id="ARBA00008524"/>
    </source>
</evidence>
<comment type="subcellular location">
    <subcellularLocation>
        <location evidence="1 7">Cytoplasm</location>
    </subcellularLocation>
</comment>
<dbReference type="RefSeq" id="WP_273159651.1">
    <property type="nucleotide sequence ID" value="NZ_JABZSJ010000028.1"/>
</dbReference>
<dbReference type="InterPro" id="IPR011659">
    <property type="entry name" value="WD40"/>
</dbReference>
<evidence type="ECO:0000259" key="12">
    <source>
        <dbReference type="Pfam" id="PF14684"/>
    </source>
</evidence>
<keyword evidence="3 7" id="KW-0963">Cytoplasm</keyword>
<dbReference type="Pfam" id="PF07676">
    <property type="entry name" value="PD40"/>
    <property type="match status" value="2"/>
</dbReference>
<dbReference type="Pfam" id="PF14684">
    <property type="entry name" value="Tricorn_C1"/>
    <property type="match status" value="1"/>
</dbReference>
<feature type="domain" description="Tail specific protease" evidence="11">
    <location>
        <begin position="906"/>
        <end position="1061"/>
    </location>
</feature>
<dbReference type="Pfam" id="PF03572">
    <property type="entry name" value="Peptidase_S41"/>
    <property type="match status" value="1"/>
</dbReference>
<evidence type="ECO:0000256" key="4">
    <source>
        <dbReference type="ARBA" id="ARBA00022670"/>
    </source>
</evidence>
<dbReference type="InterPro" id="IPR005151">
    <property type="entry name" value="Tail-specific_protease"/>
</dbReference>
<dbReference type="Proteomes" id="UP000771736">
    <property type="component" value="Unassembled WGS sequence"/>
</dbReference>
<name>A0A930HMS8_9BACT</name>
<comment type="similarity">
    <text evidence="2 7">Belongs to the peptidase S41B family.</text>
</comment>
<dbReference type="SUPFAM" id="SSF50156">
    <property type="entry name" value="PDZ domain-like"/>
    <property type="match status" value="1"/>
</dbReference>
<organism evidence="13 14">
    <name type="scientific">Prevotella aurantiaca</name>
    <dbReference type="NCBI Taxonomy" id="596085"/>
    <lineage>
        <taxon>Bacteria</taxon>
        <taxon>Pseudomonadati</taxon>
        <taxon>Bacteroidota</taxon>
        <taxon>Bacteroidia</taxon>
        <taxon>Bacteroidales</taxon>
        <taxon>Prevotellaceae</taxon>
        <taxon>Prevotella</taxon>
    </lineage>
</organism>
<feature type="active site" description="Charge relay system" evidence="8">
    <location>
        <position position="778"/>
    </location>
</feature>
<dbReference type="PANTHER" id="PTHR43253:SF1">
    <property type="entry name" value="TRICORN PROTEASE HOMOLOG 2-RELATED"/>
    <property type="match status" value="1"/>
</dbReference>
<dbReference type="GO" id="GO:0006508">
    <property type="term" value="P:proteolysis"/>
    <property type="evidence" value="ECO:0007669"/>
    <property type="project" value="UniProtKB-UniRule"/>
</dbReference>
<dbReference type="InterPro" id="IPR028204">
    <property type="entry name" value="Tricorn_C1"/>
</dbReference>
<comment type="caution">
    <text evidence="13">The sequence shown here is derived from an EMBL/GenBank/DDBJ whole genome shotgun (WGS) entry which is preliminary data.</text>
</comment>
<dbReference type="EMBL" id="JABZSJ010000028">
    <property type="protein sequence ID" value="MBF1384425.1"/>
    <property type="molecule type" value="Genomic_DNA"/>
</dbReference>
<dbReference type="GO" id="GO:0008236">
    <property type="term" value="F:serine-type peptidase activity"/>
    <property type="evidence" value="ECO:0007669"/>
    <property type="project" value="UniProtKB-UniRule"/>
</dbReference>
<evidence type="ECO:0000313" key="14">
    <source>
        <dbReference type="Proteomes" id="UP000771736"/>
    </source>
</evidence>
<dbReference type="SUPFAM" id="SSF52096">
    <property type="entry name" value="ClpP/crotonase"/>
    <property type="match status" value="1"/>
</dbReference>
<dbReference type="Gene3D" id="2.120.10.30">
    <property type="entry name" value="TolB, C-terminal domain"/>
    <property type="match status" value="1"/>
</dbReference>
<feature type="active site" description="Charge relay system" evidence="8">
    <location>
        <position position="1051"/>
    </location>
</feature>
<dbReference type="PANTHER" id="PTHR43253">
    <property type="entry name" value="TRICORN PROTEASE HOMOLOG 2-RELATED"/>
    <property type="match status" value="1"/>
</dbReference>
<accession>A0A930HMS8</accession>
<evidence type="ECO:0000256" key="5">
    <source>
        <dbReference type="ARBA" id="ARBA00022801"/>
    </source>
</evidence>
<evidence type="ECO:0000313" key="13">
    <source>
        <dbReference type="EMBL" id="MBF1384425.1"/>
    </source>
</evidence>
<evidence type="ECO:0000256" key="8">
    <source>
        <dbReference type="PIRSR" id="PIRSR036421-1"/>
    </source>
</evidence>
<evidence type="ECO:0000256" key="3">
    <source>
        <dbReference type="ARBA" id="ARBA00022490"/>
    </source>
</evidence>
<evidence type="ECO:0000256" key="10">
    <source>
        <dbReference type="SAM" id="SignalP"/>
    </source>
</evidence>
<dbReference type="SUPFAM" id="SSF69304">
    <property type="entry name" value="Tricorn protease N-terminal domain"/>
    <property type="match status" value="2"/>
</dbReference>
<protein>
    <recommendedName>
        <fullName evidence="7">Tricorn protease homolog</fullName>
        <ecNumber evidence="7">3.4.21.-</ecNumber>
    </recommendedName>
</protein>
<evidence type="ECO:0000256" key="6">
    <source>
        <dbReference type="ARBA" id="ARBA00022825"/>
    </source>
</evidence>
<reference evidence="13" key="1">
    <citation type="submission" date="2020-04" db="EMBL/GenBank/DDBJ databases">
        <title>Deep metagenomics examines the oral microbiome during advanced dental caries in children, revealing novel taxa and co-occurrences with host molecules.</title>
        <authorList>
            <person name="Baker J.L."/>
            <person name="Morton J.T."/>
            <person name="Dinis M."/>
            <person name="Alvarez R."/>
            <person name="Tran N.C."/>
            <person name="Knight R."/>
            <person name="Edlund A."/>
        </authorList>
    </citation>
    <scope>NUCLEOTIDE SEQUENCE</scope>
    <source>
        <strain evidence="13">JCVI_44_bin.5</strain>
    </source>
</reference>
<dbReference type="GO" id="GO:0005737">
    <property type="term" value="C:cytoplasm"/>
    <property type="evidence" value="ECO:0007669"/>
    <property type="project" value="UniProtKB-SubCell"/>
</dbReference>
<feature type="active site" description="Nucleophile" evidence="8">
    <location>
        <position position="995"/>
    </location>
</feature>
<proteinExistence type="inferred from homology"/>
<dbReference type="Pfam" id="PF26549">
    <property type="entry name" value="Tricorn_N"/>
    <property type="match status" value="1"/>
</dbReference>
<dbReference type="Gene3D" id="2.120.10.60">
    <property type="entry name" value="Tricorn protease N-terminal domain"/>
    <property type="match status" value="1"/>
</dbReference>
<feature type="domain" description="Tricorn protease C1" evidence="12">
    <location>
        <begin position="714"/>
        <end position="772"/>
    </location>
</feature>
<evidence type="ECO:0000256" key="9">
    <source>
        <dbReference type="SAM" id="MobiDB-lite"/>
    </source>
</evidence>